<dbReference type="EMBL" id="BTPD01000001">
    <property type="protein sequence ID" value="GMQ27677.1"/>
    <property type="molecule type" value="Genomic_DNA"/>
</dbReference>
<comment type="caution">
    <text evidence="2">The sequence shown here is derived from an EMBL/GenBank/DDBJ whole genome shotgun (WGS) entry which is preliminary data.</text>
</comment>
<protein>
    <recommendedName>
        <fullName evidence="4">Tetratricopeptide repeat protein</fullName>
    </recommendedName>
</protein>
<evidence type="ECO:0000313" key="3">
    <source>
        <dbReference type="Proteomes" id="UP001338309"/>
    </source>
</evidence>
<accession>A0ABQ6PIC6</accession>
<sequence length="215" mass="24629">MMSWSKSIVGLFLFIPASWTQVSRQNEAIEKAEKSYAEARYEESITDHLILLNEFALASPYLDFNLGLTHHHANQADVAAGFYDKTTVAADKKLSSFAFNQSGVLMGNKKEYQAALSKFQTALIKDPTNEEARYNYELLARWLQRAEERKQQENNLPEPSEFAKRKKAEADRMVEQFRFSEALNVMEEALAQDQTVAAYQDFINSLKEVVEINEK</sequence>
<keyword evidence="1" id="KW-0802">TPR repeat</keyword>
<dbReference type="InterPro" id="IPR019734">
    <property type="entry name" value="TPR_rpt"/>
</dbReference>
<dbReference type="Gene3D" id="1.25.40.10">
    <property type="entry name" value="Tetratricopeptide repeat domain"/>
    <property type="match status" value="1"/>
</dbReference>
<evidence type="ECO:0000256" key="1">
    <source>
        <dbReference type="PROSITE-ProRule" id="PRU00339"/>
    </source>
</evidence>
<organism evidence="2 3">
    <name type="scientific">Algoriphagus confluentis</name>
    <dbReference type="NCBI Taxonomy" id="1697556"/>
    <lineage>
        <taxon>Bacteria</taxon>
        <taxon>Pseudomonadati</taxon>
        <taxon>Bacteroidota</taxon>
        <taxon>Cytophagia</taxon>
        <taxon>Cytophagales</taxon>
        <taxon>Cyclobacteriaceae</taxon>
        <taxon>Algoriphagus</taxon>
    </lineage>
</organism>
<dbReference type="Proteomes" id="UP001338309">
    <property type="component" value="Unassembled WGS sequence"/>
</dbReference>
<feature type="repeat" description="TPR" evidence="1">
    <location>
        <begin position="96"/>
        <end position="129"/>
    </location>
</feature>
<name>A0ABQ6PIC6_9BACT</name>
<dbReference type="PROSITE" id="PS50005">
    <property type="entry name" value="TPR"/>
    <property type="match status" value="1"/>
</dbReference>
<evidence type="ECO:0008006" key="4">
    <source>
        <dbReference type="Google" id="ProtNLM"/>
    </source>
</evidence>
<reference evidence="2 3" key="1">
    <citation type="submission" date="2023-08" db="EMBL/GenBank/DDBJ databases">
        <title>Draft genome sequence of Algoriphagus confluentis.</title>
        <authorList>
            <person name="Takatani N."/>
            <person name="Hosokawa M."/>
            <person name="Sawabe T."/>
        </authorList>
    </citation>
    <scope>NUCLEOTIDE SEQUENCE [LARGE SCALE GENOMIC DNA]</scope>
    <source>
        <strain evidence="2 3">NBRC 111222</strain>
    </source>
</reference>
<dbReference type="SUPFAM" id="SSF48452">
    <property type="entry name" value="TPR-like"/>
    <property type="match status" value="1"/>
</dbReference>
<proteinExistence type="predicted"/>
<evidence type="ECO:0000313" key="2">
    <source>
        <dbReference type="EMBL" id="GMQ27677.1"/>
    </source>
</evidence>
<dbReference type="RefSeq" id="WP_338222482.1">
    <property type="nucleotide sequence ID" value="NZ_BTPD01000001.1"/>
</dbReference>
<gene>
    <name evidence="2" type="ORF">Aconfl_03190</name>
</gene>
<dbReference type="InterPro" id="IPR011990">
    <property type="entry name" value="TPR-like_helical_dom_sf"/>
</dbReference>
<keyword evidence="3" id="KW-1185">Reference proteome</keyword>